<organism evidence="1 2">
    <name type="scientific">Neophaeococcomyces mojaviensis</name>
    <dbReference type="NCBI Taxonomy" id="3383035"/>
    <lineage>
        <taxon>Eukaryota</taxon>
        <taxon>Fungi</taxon>
        <taxon>Dikarya</taxon>
        <taxon>Ascomycota</taxon>
        <taxon>Pezizomycotina</taxon>
        <taxon>Eurotiomycetes</taxon>
        <taxon>Chaetothyriomycetidae</taxon>
        <taxon>Chaetothyriales</taxon>
        <taxon>Chaetothyriales incertae sedis</taxon>
        <taxon>Neophaeococcomyces</taxon>
    </lineage>
</organism>
<reference evidence="1" key="1">
    <citation type="submission" date="2022-10" db="EMBL/GenBank/DDBJ databases">
        <title>Culturing micro-colonial fungi from biological soil crusts in the Mojave desert and describing Neophaeococcomyces mojavensis, and introducing the new genera and species Taxawa tesnikishii.</title>
        <authorList>
            <person name="Kurbessoian T."/>
            <person name="Stajich J.E."/>
        </authorList>
    </citation>
    <scope>NUCLEOTIDE SEQUENCE</scope>
    <source>
        <strain evidence="1">JES_112</strain>
    </source>
</reference>
<protein>
    <submittedName>
        <fullName evidence="1">Uncharacterized protein</fullName>
    </submittedName>
</protein>
<name>A0ACC2ZVY0_9EURO</name>
<dbReference type="EMBL" id="JAPDRQ010000234">
    <property type="protein sequence ID" value="KAJ9651817.1"/>
    <property type="molecule type" value="Genomic_DNA"/>
</dbReference>
<comment type="caution">
    <text evidence="1">The sequence shown here is derived from an EMBL/GenBank/DDBJ whole genome shotgun (WGS) entry which is preliminary data.</text>
</comment>
<sequence length="183" mass="20305">MSGNTSQNKKDEDTKVKKDGDIKAKEDAIIVMEWFIKLFDRIIIIASLGAGFMFNVILEPVDNDQNNLNDTFSAATVNTLVAVSWLCFILALTFSSAFASFFEFYKNELTTGVAHRRAWAHLTNFFVSLVVQSLVLAGFLTASFVVMAFDEVVGLVYVDVQAWSLFPGILIATFLVENYGFSG</sequence>
<evidence type="ECO:0000313" key="1">
    <source>
        <dbReference type="EMBL" id="KAJ9651817.1"/>
    </source>
</evidence>
<evidence type="ECO:0000313" key="2">
    <source>
        <dbReference type="Proteomes" id="UP001172386"/>
    </source>
</evidence>
<proteinExistence type="predicted"/>
<accession>A0ACC2ZVY0</accession>
<keyword evidence="2" id="KW-1185">Reference proteome</keyword>
<gene>
    <name evidence="1" type="ORF">H2198_008911</name>
</gene>
<dbReference type="Proteomes" id="UP001172386">
    <property type="component" value="Unassembled WGS sequence"/>
</dbReference>